<evidence type="ECO:0000313" key="1">
    <source>
        <dbReference type="EMBL" id="GGP71687.1"/>
    </source>
</evidence>
<dbReference type="EMBL" id="BMRG01000012">
    <property type="protein sequence ID" value="GGP71687.1"/>
    <property type="molecule type" value="Genomic_DNA"/>
</dbReference>
<keyword evidence="2" id="KW-1185">Reference proteome</keyword>
<name>A0A918EGG8_9PSEU</name>
<proteinExistence type="predicted"/>
<reference evidence="1" key="1">
    <citation type="journal article" date="2014" name="Int. J. Syst. Evol. Microbiol.">
        <title>Complete genome sequence of Corynebacterium casei LMG S-19264T (=DSM 44701T), isolated from a smear-ripened cheese.</title>
        <authorList>
            <consortium name="US DOE Joint Genome Institute (JGI-PGF)"/>
            <person name="Walter F."/>
            <person name="Albersmeier A."/>
            <person name="Kalinowski J."/>
            <person name="Ruckert C."/>
        </authorList>
    </citation>
    <scope>NUCLEOTIDE SEQUENCE</scope>
    <source>
        <strain evidence="1">JCM 3313</strain>
    </source>
</reference>
<gene>
    <name evidence="1" type="ORF">GCM10010185_51100</name>
</gene>
<sequence>MTWGNPLTMSDVSLHVPAPADQVFAVLADGWSYAGWVVGASHIRQVDSTWPAVGARIHHSIGAWPVQVEDVSTVRAVEPERLLELEAGMWPLGAAVVRLELTEDPGGTGTTVRMVEEVIKGPLSVLPEPVQALFLAPRNKEALRRLADLAVRREGG</sequence>
<dbReference type="CDD" id="cd07812">
    <property type="entry name" value="SRPBCC"/>
    <property type="match status" value="1"/>
</dbReference>
<dbReference type="Proteomes" id="UP000639606">
    <property type="component" value="Unassembled WGS sequence"/>
</dbReference>
<comment type="caution">
    <text evidence="1">The sequence shown here is derived from an EMBL/GenBank/DDBJ whole genome shotgun (WGS) entry which is preliminary data.</text>
</comment>
<evidence type="ECO:0000313" key="2">
    <source>
        <dbReference type="Proteomes" id="UP000639606"/>
    </source>
</evidence>
<dbReference type="InterPro" id="IPR019587">
    <property type="entry name" value="Polyketide_cyclase/dehydratase"/>
</dbReference>
<organism evidence="1 2">
    <name type="scientific">Saccharothrix coeruleofusca</name>
    <dbReference type="NCBI Taxonomy" id="33919"/>
    <lineage>
        <taxon>Bacteria</taxon>
        <taxon>Bacillati</taxon>
        <taxon>Actinomycetota</taxon>
        <taxon>Actinomycetes</taxon>
        <taxon>Pseudonocardiales</taxon>
        <taxon>Pseudonocardiaceae</taxon>
        <taxon>Saccharothrix</taxon>
    </lineage>
</organism>
<dbReference type="InterPro" id="IPR023393">
    <property type="entry name" value="START-like_dom_sf"/>
</dbReference>
<dbReference type="Pfam" id="PF10604">
    <property type="entry name" value="Polyketide_cyc2"/>
    <property type="match status" value="1"/>
</dbReference>
<accession>A0A918EGG8</accession>
<dbReference type="SUPFAM" id="SSF55961">
    <property type="entry name" value="Bet v1-like"/>
    <property type="match status" value="1"/>
</dbReference>
<protein>
    <submittedName>
        <fullName evidence="1">Polyketide cyclase</fullName>
    </submittedName>
</protein>
<reference evidence="1" key="2">
    <citation type="submission" date="2020-09" db="EMBL/GenBank/DDBJ databases">
        <authorList>
            <person name="Sun Q."/>
            <person name="Ohkuma M."/>
        </authorList>
    </citation>
    <scope>NUCLEOTIDE SEQUENCE</scope>
    <source>
        <strain evidence="1">JCM 3313</strain>
    </source>
</reference>
<dbReference type="AlphaFoldDB" id="A0A918EGG8"/>
<dbReference type="Gene3D" id="3.30.530.20">
    <property type="match status" value="1"/>
</dbReference>